<evidence type="ECO:0000313" key="1">
    <source>
        <dbReference type="EMBL" id="ORX44908.1"/>
    </source>
</evidence>
<name>A0A1X2G4L9_9FUNG</name>
<keyword evidence="2" id="KW-1185">Reference proteome</keyword>
<accession>A0A1X2G4L9</accession>
<dbReference type="EMBL" id="MCGT01000045">
    <property type="protein sequence ID" value="ORX44908.1"/>
    <property type="molecule type" value="Genomic_DNA"/>
</dbReference>
<reference evidence="1 2" key="1">
    <citation type="submission" date="2016-07" db="EMBL/GenBank/DDBJ databases">
        <title>Pervasive Adenine N6-methylation of Active Genes in Fungi.</title>
        <authorList>
            <consortium name="DOE Joint Genome Institute"/>
            <person name="Mondo S.J."/>
            <person name="Dannebaum R.O."/>
            <person name="Kuo R.C."/>
            <person name="Labutti K."/>
            <person name="Haridas S."/>
            <person name="Kuo A."/>
            <person name="Salamov A."/>
            <person name="Ahrendt S.R."/>
            <person name="Lipzen A."/>
            <person name="Sullivan W."/>
            <person name="Andreopoulos W.B."/>
            <person name="Clum A."/>
            <person name="Lindquist E."/>
            <person name="Daum C."/>
            <person name="Ramamoorthy G.K."/>
            <person name="Gryganskyi A."/>
            <person name="Culley D."/>
            <person name="Magnuson J.K."/>
            <person name="James T.Y."/>
            <person name="O'Malley M.A."/>
            <person name="Stajich J.E."/>
            <person name="Spatafora J.W."/>
            <person name="Visel A."/>
            <person name="Grigoriev I.V."/>
        </authorList>
    </citation>
    <scope>NUCLEOTIDE SEQUENCE [LARGE SCALE GENOMIC DNA]</scope>
    <source>
        <strain evidence="1 2">NRRL 3301</strain>
    </source>
</reference>
<gene>
    <name evidence="1" type="ORF">DM01DRAFT_1340222</name>
</gene>
<sequence length="187" mass="21465">MSSRSLSRLVNSSIENFIARQNAETSYRFPITEPHPRLEPADPAVTAPAPFARCSDCKCKRPLVHFEGRRCWYLTCIRCRNSGTQQRSPPPEAMINWDELDEFYSQFRHNPSLPINMHLPSNFVDMPVGEIVRRFIVRLFDVSGFEFYLKLIHDPSRRSAIAFYASCRNSSDFQQQIPGKCGNAGYA</sequence>
<protein>
    <submittedName>
        <fullName evidence="1">Uncharacterized protein</fullName>
    </submittedName>
</protein>
<evidence type="ECO:0000313" key="2">
    <source>
        <dbReference type="Proteomes" id="UP000242146"/>
    </source>
</evidence>
<proteinExistence type="predicted"/>
<dbReference type="Proteomes" id="UP000242146">
    <property type="component" value="Unassembled WGS sequence"/>
</dbReference>
<comment type="caution">
    <text evidence="1">The sequence shown here is derived from an EMBL/GenBank/DDBJ whole genome shotgun (WGS) entry which is preliminary data.</text>
</comment>
<dbReference type="AlphaFoldDB" id="A0A1X2G4L9"/>
<organism evidence="1 2">
    <name type="scientific">Hesseltinella vesiculosa</name>
    <dbReference type="NCBI Taxonomy" id="101127"/>
    <lineage>
        <taxon>Eukaryota</taxon>
        <taxon>Fungi</taxon>
        <taxon>Fungi incertae sedis</taxon>
        <taxon>Mucoromycota</taxon>
        <taxon>Mucoromycotina</taxon>
        <taxon>Mucoromycetes</taxon>
        <taxon>Mucorales</taxon>
        <taxon>Cunninghamellaceae</taxon>
        <taxon>Hesseltinella</taxon>
    </lineage>
</organism>